<name>A0A0G4IY62_PLABS</name>
<reference evidence="5 7" key="1">
    <citation type="submission" date="2015-02" db="EMBL/GenBank/DDBJ databases">
        <authorList>
            <person name="Chooi Y.-H."/>
        </authorList>
    </citation>
    <scope>NUCLEOTIDE SEQUENCE [LARGE SCALE GENOMIC DNA]</scope>
    <source>
        <strain evidence="5">E3</strain>
    </source>
</reference>
<dbReference type="SUPFAM" id="SSF48403">
    <property type="entry name" value="Ankyrin repeat"/>
    <property type="match status" value="2"/>
</dbReference>
<dbReference type="AlphaFoldDB" id="A0A0G4IY62"/>
<dbReference type="PANTHER" id="PTHR24198:SF165">
    <property type="entry name" value="ANKYRIN REPEAT-CONTAINING PROTEIN-RELATED"/>
    <property type="match status" value="1"/>
</dbReference>
<dbReference type="InterPro" id="IPR002110">
    <property type="entry name" value="Ankyrin_rpt"/>
</dbReference>
<evidence type="ECO:0000313" key="6">
    <source>
        <dbReference type="EMBL" id="SPR00200.1"/>
    </source>
</evidence>
<dbReference type="Gene3D" id="1.25.40.20">
    <property type="entry name" value="Ankyrin repeat-containing domain"/>
    <property type="match status" value="4"/>
</dbReference>
<dbReference type="Pfam" id="PF12796">
    <property type="entry name" value="Ank_2"/>
    <property type="match status" value="2"/>
</dbReference>
<feature type="repeat" description="ANK" evidence="3">
    <location>
        <begin position="385"/>
        <end position="417"/>
    </location>
</feature>
<keyword evidence="6" id="KW-0496">Mitochondrion</keyword>
<keyword evidence="1" id="KW-0677">Repeat</keyword>
<dbReference type="Pfam" id="PF00023">
    <property type="entry name" value="Ank"/>
    <property type="match status" value="2"/>
</dbReference>
<evidence type="ECO:0000313" key="8">
    <source>
        <dbReference type="Proteomes" id="UP000290189"/>
    </source>
</evidence>
<dbReference type="OMA" id="IQIWISH"/>
<feature type="repeat" description="ANK" evidence="3">
    <location>
        <begin position="156"/>
        <end position="188"/>
    </location>
</feature>
<feature type="repeat" description="ANK" evidence="3">
    <location>
        <begin position="268"/>
        <end position="300"/>
    </location>
</feature>
<dbReference type="Proteomes" id="UP000290189">
    <property type="component" value="Unassembled WGS sequence"/>
</dbReference>
<dbReference type="PROSITE" id="PS50088">
    <property type="entry name" value="ANK_REPEAT"/>
    <property type="match status" value="7"/>
</dbReference>
<evidence type="ECO:0000313" key="5">
    <source>
        <dbReference type="EMBL" id="CEP00079.1"/>
    </source>
</evidence>
<feature type="signal peptide" evidence="4">
    <location>
        <begin position="1"/>
        <end position="17"/>
    </location>
</feature>
<feature type="repeat" description="ANK" evidence="3">
    <location>
        <begin position="352"/>
        <end position="384"/>
    </location>
</feature>
<dbReference type="Proteomes" id="UP000039324">
    <property type="component" value="Unassembled WGS sequence"/>
</dbReference>
<keyword evidence="4" id="KW-0732">Signal</keyword>
<dbReference type="Pfam" id="PF13637">
    <property type="entry name" value="Ank_4"/>
    <property type="match status" value="1"/>
</dbReference>
<keyword evidence="7" id="KW-1185">Reference proteome</keyword>
<evidence type="ECO:0000313" key="7">
    <source>
        <dbReference type="Proteomes" id="UP000039324"/>
    </source>
</evidence>
<dbReference type="PANTHER" id="PTHR24198">
    <property type="entry name" value="ANKYRIN REPEAT AND PROTEIN KINASE DOMAIN-CONTAINING PROTEIN"/>
    <property type="match status" value="1"/>
</dbReference>
<dbReference type="PROSITE" id="PS50297">
    <property type="entry name" value="ANK_REP_REGION"/>
    <property type="match status" value="7"/>
</dbReference>
<evidence type="ECO:0000256" key="4">
    <source>
        <dbReference type="SAM" id="SignalP"/>
    </source>
</evidence>
<dbReference type="PRINTS" id="PR01415">
    <property type="entry name" value="ANKYRIN"/>
</dbReference>
<dbReference type="EMBL" id="OVEO01000013">
    <property type="protein sequence ID" value="SPR00200.1"/>
    <property type="molecule type" value="Genomic_DNA"/>
</dbReference>
<dbReference type="EMBL" id="CDSF01000097">
    <property type="protein sequence ID" value="CEP00079.1"/>
    <property type="molecule type" value="Genomic_DNA"/>
</dbReference>
<feature type="repeat" description="ANK" evidence="3">
    <location>
        <begin position="418"/>
        <end position="439"/>
    </location>
</feature>
<accession>A0A0G4IY62</accession>
<organism evidence="5 7">
    <name type="scientific">Plasmodiophora brassicae</name>
    <name type="common">Clubroot disease agent</name>
    <dbReference type="NCBI Taxonomy" id="37360"/>
    <lineage>
        <taxon>Eukaryota</taxon>
        <taxon>Sar</taxon>
        <taxon>Rhizaria</taxon>
        <taxon>Endomyxa</taxon>
        <taxon>Phytomyxea</taxon>
        <taxon>Plasmodiophorida</taxon>
        <taxon>Plasmodiophoridae</taxon>
        <taxon>Plasmodiophora</taxon>
    </lineage>
</organism>
<dbReference type="SMART" id="SM00248">
    <property type="entry name" value="ANK"/>
    <property type="match status" value="9"/>
</dbReference>
<dbReference type="OrthoDB" id="341259at2759"/>
<evidence type="ECO:0000256" key="3">
    <source>
        <dbReference type="PROSITE-ProRule" id="PRU00023"/>
    </source>
</evidence>
<dbReference type="InterPro" id="IPR036770">
    <property type="entry name" value="Ankyrin_rpt-contain_sf"/>
</dbReference>
<feature type="repeat" description="ANK" evidence="3">
    <location>
        <begin position="74"/>
        <end position="106"/>
    </location>
</feature>
<proteinExistence type="predicted"/>
<feature type="chain" id="PRO_5035990785" evidence="4">
    <location>
        <begin position="18"/>
        <end position="555"/>
    </location>
</feature>
<keyword evidence="2 3" id="KW-0040">ANK repeat</keyword>
<geneLocation type="mitochondrion" evidence="6"/>
<evidence type="ECO:0000256" key="1">
    <source>
        <dbReference type="ARBA" id="ARBA00022737"/>
    </source>
</evidence>
<sequence>MAAMLFVTAVLMATASAAVRPCGFDDADRSAPASTPMAFSSKLSTVAAEGWLSKVQRLIRSDASLDVNAQDEPSGWAALHAACHNGQASVVQALLERGADPNIQTNDRRTPLHLAVLHGQADIVRMLMGATLKDRIWMAVVRTTRDYADHSIVDQYGYTPLLYAVKLGHGDIVDVLLAAGADPTARNSLNGWTAMHYAAAGGHATLISALHGRVDASARSWRWRCTALHHAVLSNSIETVRRVARVLPSPSVMTSSFRTALIDAGDEHGRSALMMAARYGEAAMVTYLLSAGAKLAAQDNVRSTVLHAAACNPTVDVLVRVVGWWKAPSVGGIIGSAGQILRRPTLDVVNASGRTPFHEAAAIGLVKNVELLLGAGASIDRPDSRGQTALHQAARFGHPDVVKLLLASGAHLGIVDRDRRTALHYAAEGGHVDAVRVLIANDYPSTTACLRELAGFKGRPLDYLDAGMESALSIAGRLGHTAVEEVLLDAGALTRSERLLRVSEHLIQIWISHVLRHTPPSVITYLKNSTLLHDVTLPVRLAITDGPARRPLAVI</sequence>
<protein>
    <submittedName>
        <fullName evidence="5">Uncharacterized protein</fullName>
    </submittedName>
</protein>
<feature type="repeat" description="ANK" evidence="3">
    <location>
        <begin position="107"/>
        <end position="128"/>
    </location>
</feature>
<evidence type="ECO:0000256" key="2">
    <source>
        <dbReference type="ARBA" id="ARBA00023043"/>
    </source>
</evidence>
<reference evidence="6 8" key="2">
    <citation type="submission" date="2018-03" db="EMBL/GenBank/DDBJ databases">
        <authorList>
            <person name="Fogelqvist J."/>
        </authorList>
    </citation>
    <scope>NUCLEOTIDE SEQUENCE [LARGE SCALE GENOMIC DNA]</scope>
</reference>
<gene>
    <name evidence="5" type="ORF">PBRA_007813</name>
    <name evidence="6" type="ORF">PLBR_LOCUS7415</name>
</gene>
<dbReference type="STRING" id="37360.A0A0G4IY62"/>